<comment type="similarity">
    <text evidence="1">Belongs to the UPF0677 family.</text>
</comment>
<dbReference type="Pfam" id="PF04072">
    <property type="entry name" value="LCM"/>
    <property type="match status" value="1"/>
</dbReference>
<keyword evidence="5" id="KW-1185">Reference proteome</keyword>
<dbReference type="InterPro" id="IPR007213">
    <property type="entry name" value="Ppm1/Ppm2/Tcmp"/>
</dbReference>
<dbReference type="Proteomes" id="UP000002408">
    <property type="component" value="Chromosome"/>
</dbReference>
<sequence>MEQAERARDLPGNHTRSGPSLTAERVAAFRAAESALQEDQRVCYDPYAIRFTDPDHLDELTEYTDNHFPGLRNYIAARARHFDDVITLAAKTGLEQLVILGAGYDTRAYRIAEFKGRVRVFELDHPDTQEVKKEKIEELFRGLPKDVVYVPVDLETQDWGRRLLEAGYSPEKKTLFVMEGLIMYLTPTAIDAILSFVVNNSGKNSAVLFDYPAETGDTDASSREMREDLGNHTARHGEPILFSMPKEGPGAFLRARGFSRLRITTGEEYRGLYFNRKKEGRELLTTSSFMYAVRGDR</sequence>
<dbReference type="InterPro" id="IPR029063">
    <property type="entry name" value="SAM-dependent_MTases_sf"/>
</dbReference>
<evidence type="ECO:0000256" key="1">
    <source>
        <dbReference type="ARBA" id="ARBA00008138"/>
    </source>
</evidence>
<keyword evidence="2 4" id="KW-0489">Methyltransferase</keyword>
<dbReference type="GO" id="GO:0032259">
    <property type="term" value="P:methylation"/>
    <property type="evidence" value="ECO:0007669"/>
    <property type="project" value="UniProtKB-KW"/>
</dbReference>
<dbReference type="InterPro" id="IPR011610">
    <property type="entry name" value="SAM_mthyl_Trfase_ML2640-like"/>
</dbReference>
<dbReference type="GeneID" id="5410661"/>
<accession>A7I8K1</accession>
<evidence type="ECO:0000313" key="5">
    <source>
        <dbReference type="Proteomes" id="UP000002408"/>
    </source>
</evidence>
<dbReference type="EMBL" id="CP000780">
    <property type="protein sequence ID" value="ABS56062.1"/>
    <property type="molecule type" value="Genomic_DNA"/>
</dbReference>
<reference evidence="4" key="1">
    <citation type="submission" date="2007-07" db="EMBL/GenBank/DDBJ databases">
        <title>Complete sequence of Candidatus Methanoregula boonei 6A8.</title>
        <authorList>
            <consortium name="US DOE Joint Genome Institute"/>
            <person name="Copeland A."/>
            <person name="Lucas S."/>
            <person name="Lapidus A."/>
            <person name="Barry K."/>
            <person name="Glavina del Rio T."/>
            <person name="Dalin E."/>
            <person name="Tice H."/>
            <person name="Pitluck S."/>
            <person name="Meincke L."/>
            <person name="Brettin T."/>
            <person name="Bruce D."/>
            <person name="Detter J.C."/>
            <person name="Han C."/>
            <person name="Tapia R."/>
            <person name="Gilna P."/>
            <person name="Schmutz J."/>
            <person name="Larimer F."/>
            <person name="Land M."/>
            <person name="Hauser L."/>
            <person name="Kyrpides N."/>
            <person name="Kim E."/>
            <person name="Zinder S."/>
            <person name="Richardson P."/>
        </authorList>
    </citation>
    <scope>NUCLEOTIDE SEQUENCE [LARGE SCALE GENOMIC DNA]</scope>
    <source>
        <strain evidence="4">6A8</strain>
    </source>
</reference>
<organism evidence="4 5">
    <name type="scientific">Methanoregula boonei (strain DSM 21154 / JCM 14090 / 6A8)</name>
    <dbReference type="NCBI Taxonomy" id="456442"/>
    <lineage>
        <taxon>Archaea</taxon>
        <taxon>Methanobacteriati</taxon>
        <taxon>Methanobacteriota</taxon>
        <taxon>Stenosarchaea group</taxon>
        <taxon>Methanomicrobia</taxon>
        <taxon>Methanomicrobiales</taxon>
        <taxon>Methanoregulaceae</taxon>
        <taxon>Methanoregula</taxon>
    </lineage>
</organism>
<keyword evidence="3 4" id="KW-0808">Transferase</keyword>
<gene>
    <name evidence="4" type="ordered locus">Mboo_1545</name>
</gene>
<evidence type="ECO:0000256" key="2">
    <source>
        <dbReference type="ARBA" id="ARBA00022603"/>
    </source>
</evidence>
<evidence type="ECO:0000256" key="3">
    <source>
        <dbReference type="ARBA" id="ARBA00022679"/>
    </source>
</evidence>
<dbReference type="GO" id="GO:0008168">
    <property type="term" value="F:methyltransferase activity"/>
    <property type="evidence" value="ECO:0007669"/>
    <property type="project" value="UniProtKB-KW"/>
</dbReference>
<dbReference type="OrthoDB" id="68097at2157"/>
<dbReference type="STRING" id="456442.Mboo_1545"/>
<dbReference type="PANTHER" id="PTHR43619:SF2">
    <property type="entry name" value="S-ADENOSYL-L-METHIONINE-DEPENDENT METHYLTRANSFERASES SUPERFAMILY PROTEIN"/>
    <property type="match status" value="1"/>
</dbReference>
<dbReference type="HOGENOM" id="CLU_056160_3_1_2"/>
<dbReference type="eggNOG" id="arCOG03588">
    <property type="taxonomic scope" value="Archaea"/>
</dbReference>
<dbReference type="PANTHER" id="PTHR43619">
    <property type="entry name" value="S-ADENOSYL-L-METHIONINE-DEPENDENT METHYLTRANSFERASE YKTD-RELATED"/>
    <property type="match status" value="1"/>
</dbReference>
<dbReference type="KEGG" id="mbn:Mboo_1545"/>
<name>A7I8K1_METB6</name>
<dbReference type="RefSeq" id="WP_012107102.1">
    <property type="nucleotide sequence ID" value="NC_009712.1"/>
</dbReference>
<dbReference type="AlphaFoldDB" id="A7I8K1"/>
<proteinExistence type="inferred from homology"/>
<dbReference type="SUPFAM" id="SSF53335">
    <property type="entry name" value="S-adenosyl-L-methionine-dependent methyltransferases"/>
    <property type="match status" value="1"/>
</dbReference>
<dbReference type="Gene3D" id="3.40.50.150">
    <property type="entry name" value="Vaccinia Virus protein VP39"/>
    <property type="match status" value="1"/>
</dbReference>
<dbReference type="NCBIfam" id="TIGR00027">
    <property type="entry name" value="mthyl_TIGR00027"/>
    <property type="match status" value="1"/>
</dbReference>
<evidence type="ECO:0000313" key="4">
    <source>
        <dbReference type="EMBL" id="ABS56062.1"/>
    </source>
</evidence>
<protein>
    <submittedName>
        <fullName evidence="4">Putative methyltransferase</fullName>
    </submittedName>
</protein>